<comment type="caution">
    <text evidence="7">The sequence shown here is derived from an EMBL/GenBank/DDBJ whole genome shotgun (WGS) entry which is preliminary data.</text>
</comment>
<dbReference type="Proteomes" id="UP000295673">
    <property type="component" value="Unassembled WGS sequence"/>
</dbReference>
<feature type="domain" description="Thiamine pyrophosphate enzyme N-terminal TPP-binding" evidence="6">
    <location>
        <begin position="12"/>
        <end position="124"/>
    </location>
</feature>
<dbReference type="PANTHER" id="PTHR18968:SF13">
    <property type="entry name" value="ACETOLACTATE SYNTHASE CATALYTIC SUBUNIT, MITOCHONDRIAL"/>
    <property type="match status" value="1"/>
</dbReference>
<dbReference type="SUPFAM" id="SSF52467">
    <property type="entry name" value="DHS-like NAD/FAD-binding domain"/>
    <property type="match status" value="1"/>
</dbReference>
<evidence type="ECO:0000259" key="4">
    <source>
        <dbReference type="Pfam" id="PF00205"/>
    </source>
</evidence>
<dbReference type="NCBIfam" id="NF005712">
    <property type="entry name" value="PRK07524.1"/>
    <property type="match status" value="1"/>
</dbReference>
<gene>
    <name evidence="7" type="ORF">BXY66_0658</name>
</gene>
<dbReference type="AlphaFoldDB" id="A0A4V2Q3V1"/>
<dbReference type="GO" id="GO:0009097">
    <property type="term" value="P:isoleucine biosynthetic process"/>
    <property type="evidence" value="ECO:0007669"/>
    <property type="project" value="TreeGrafter"/>
</dbReference>
<dbReference type="CDD" id="cd00568">
    <property type="entry name" value="TPP_enzymes"/>
    <property type="match status" value="1"/>
</dbReference>
<evidence type="ECO:0000256" key="2">
    <source>
        <dbReference type="ARBA" id="ARBA00023052"/>
    </source>
</evidence>
<dbReference type="Pfam" id="PF02775">
    <property type="entry name" value="TPP_enzyme_C"/>
    <property type="match status" value="1"/>
</dbReference>
<protein>
    <submittedName>
        <fullName evidence="7">Acetolactate synthase-1/2/3 large subunit/5-guanidino-2-oxopentanoate decarboxylase</fullName>
    </submittedName>
</protein>
<dbReference type="CDD" id="cd07035">
    <property type="entry name" value="TPP_PYR_POX_like"/>
    <property type="match status" value="1"/>
</dbReference>
<dbReference type="InterPro" id="IPR012001">
    <property type="entry name" value="Thiamin_PyroP_enz_TPP-bd_dom"/>
</dbReference>
<feature type="domain" description="Thiamine pyrophosphate enzyme TPP-binding" evidence="5">
    <location>
        <begin position="397"/>
        <end position="542"/>
    </location>
</feature>
<evidence type="ECO:0000256" key="3">
    <source>
        <dbReference type="RuleBase" id="RU362132"/>
    </source>
</evidence>
<keyword evidence="2 3" id="KW-0786">Thiamine pyrophosphate</keyword>
<dbReference type="EMBL" id="SMGR01000001">
    <property type="protein sequence ID" value="TCL08620.1"/>
    <property type="molecule type" value="Genomic_DNA"/>
</dbReference>
<name>A0A4V2Q3V1_9RHOB</name>
<dbReference type="RefSeq" id="WP_243694285.1">
    <property type="nucleotide sequence ID" value="NZ_SMGR01000001.1"/>
</dbReference>
<dbReference type="Pfam" id="PF02776">
    <property type="entry name" value="TPP_enzyme_N"/>
    <property type="match status" value="1"/>
</dbReference>
<feature type="domain" description="Thiamine pyrophosphate enzyme central" evidence="4">
    <location>
        <begin position="204"/>
        <end position="328"/>
    </location>
</feature>
<dbReference type="Gene3D" id="3.40.50.970">
    <property type="match status" value="2"/>
</dbReference>
<dbReference type="InterPro" id="IPR045229">
    <property type="entry name" value="TPP_enz"/>
</dbReference>
<evidence type="ECO:0000256" key="1">
    <source>
        <dbReference type="ARBA" id="ARBA00007812"/>
    </source>
</evidence>
<dbReference type="GO" id="GO:0009099">
    <property type="term" value="P:L-valine biosynthetic process"/>
    <property type="evidence" value="ECO:0007669"/>
    <property type="project" value="TreeGrafter"/>
</dbReference>
<keyword evidence="8" id="KW-1185">Reference proteome</keyword>
<dbReference type="Pfam" id="PF00205">
    <property type="entry name" value="TPP_enzyme_M"/>
    <property type="match status" value="1"/>
</dbReference>
<evidence type="ECO:0000259" key="6">
    <source>
        <dbReference type="Pfam" id="PF02776"/>
    </source>
</evidence>
<dbReference type="GO" id="GO:0050660">
    <property type="term" value="F:flavin adenine dinucleotide binding"/>
    <property type="evidence" value="ECO:0007669"/>
    <property type="project" value="TreeGrafter"/>
</dbReference>
<evidence type="ECO:0000313" key="8">
    <source>
        <dbReference type="Proteomes" id="UP000295673"/>
    </source>
</evidence>
<comment type="similarity">
    <text evidence="1 3">Belongs to the TPP enzyme family.</text>
</comment>
<dbReference type="GO" id="GO:0005948">
    <property type="term" value="C:acetolactate synthase complex"/>
    <property type="evidence" value="ECO:0007669"/>
    <property type="project" value="TreeGrafter"/>
</dbReference>
<dbReference type="InterPro" id="IPR011766">
    <property type="entry name" value="TPP_enzyme_TPP-bd"/>
</dbReference>
<dbReference type="GO" id="GO:0000287">
    <property type="term" value="F:magnesium ion binding"/>
    <property type="evidence" value="ECO:0007669"/>
    <property type="project" value="InterPro"/>
</dbReference>
<dbReference type="SUPFAM" id="SSF52518">
    <property type="entry name" value="Thiamin diphosphate-binding fold (THDP-binding)"/>
    <property type="match status" value="2"/>
</dbReference>
<evidence type="ECO:0000259" key="5">
    <source>
        <dbReference type="Pfam" id="PF02775"/>
    </source>
</evidence>
<dbReference type="InterPro" id="IPR029035">
    <property type="entry name" value="DHS-like_NAD/FAD-binding_dom"/>
</dbReference>
<evidence type="ECO:0000313" key="7">
    <source>
        <dbReference type="EMBL" id="TCL08620.1"/>
    </source>
</evidence>
<dbReference type="PANTHER" id="PTHR18968">
    <property type="entry name" value="THIAMINE PYROPHOSPHATE ENZYMES"/>
    <property type="match status" value="1"/>
</dbReference>
<dbReference type="Gene3D" id="3.40.50.1220">
    <property type="entry name" value="TPP-binding domain"/>
    <property type="match status" value="1"/>
</dbReference>
<accession>A0A4V2Q3V1</accession>
<dbReference type="GO" id="GO:0003984">
    <property type="term" value="F:acetolactate synthase activity"/>
    <property type="evidence" value="ECO:0007669"/>
    <property type="project" value="TreeGrafter"/>
</dbReference>
<dbReference type="GO" id="GO:0030976">
    <property type="term" value="F:thiamine pyrophosphate binding"/>
    <property type="evidence" value="ECO:0007669"/>
    <property type="project" value="InterPro"/>
</dbReference>
<organism evidence="7 8">
    <name type="scientific">Shimia isoporae</name>
    <dbReference type="NCBI Taxonomy" id="647720"/>
    <lineage>
        <taxon>Bacteria</taxon>
        <taxon>Pseudomonadati</taxon>
        <taxon>Pseudomonadota</taxon>
        <taxon>Alphaproteobacteria</taxon>
        <taxon>Rhodobacterales</taxon>
        <taxon>Roseobacteraceae</taxon>
    </lineage>
</organism>
<dbReference type="InterPro" id="IPR029061">
    <property type="entry name" value="THDP-binding"/>
</dbReference>
<sequence length="548" mass="59091">MGQNGETMRPLGAQISHMLKSRGVDVIFGIPGVHNVEMYRGIEEAGITHVLARHEQGAGFMADGYARASGKPGVAYVITGPGLCNIMTPLGQAYSDSVSVLTISSCLDEHVGHRGQLHQMKDQRAAAATVCDWSEEARSPRAAYDLIDRAFVEFETKRPRPKHIQVPIGLLGAMAPEAPSAKPGALEEHSGHSAGDMRGIALDLLNAKKPLFILGGGLAASGDAAALHMREFLKECGAAAFMTYAGSGLLAPDEPMSFGTYLGRSESKRIIGESDLVIAVGTELSECDLWRDELGHTGRLVRVDIDPEVLADRHRADTTVLADAFSFVMKMRSAFSHHLSVQGREPDDAVVPKWDASEIAGAKTRFRAESDAERPGIAAICDALRDVMPDDAMVYSDMTQFAYVAKEVWDLTHPHNWHHPTGFGTLGYALPASIGGAMARRGKPTVCIAGDYGFQYTVQELGAAVEMKLPIPILLWDNHKLKEIEDSMVESQIAPNAVVALNPDFCKLAESYGCLATEPATLEELQAALMQAFNADRPTMIRMTAALS</sequence>
<dbReference type="InterPro" id="IPR012000">
    <property type="entry name" value="Thiamin_PyroP_enz_cen_dom"/>
</dbReference>
<reference evidence="7 8" key="1">
    <citation type="submission" date="2019-03" db="EMBL/GenBank/DDBJ databases">
        <title>Genomic Encyclopedia of Archaeal and Bacterial Type Strains, Phase II (KMG-II): from individual species to whole genera.</title>
        <authorList>
            <person name="Goeker M."/>
        </authorList>
    </citation>
    <scope>NUCLEOTIDE SEQUENCE [LARGE SCALE GENOMIC DNA]</scope>
    <source>
        <strain evidence="7 8">DSM 26433</strain>
    </source>
</reference>
<proteinExistence type="inferred from homology"/>